<evidence type="ECO:0000256" key="1">
    <source>
        <dbReference type="ARBA" id="ARBA00006817"/>
    </source>
</evidence>
<dbReference type="InterPro" id="IPR011991">
    <property type="entry name" value="ArsR-like_HTH"/>
</dbReference>
<dbReference type="CDD" id="cd00090">
    <property type="entry name" value="HTH_ARSR"/>
    <property type="match status" value="1"/>
</dbReference>
<dbReference type="InterPro" id="IPR013538">
    <property type="entry name" value="ASHA1/2-like_C"/>
</dbReference>
<dbReference type="SUPFAM" id="SSF55961">
    <property type="entry name" value="Bet v1-like"/>
    <property type="match status" value="1"/>
</dbReference>
<evidence type="ECO:0000259" key="2">
    <source>
        <dbReference type="PROSITE" id="PS50987"/>
    </source>
</evidence>
<dbReference type="NCBIfam" id="NF033788">
    <property type="entry name" value="HTH_metalloreg"/>
    <property type="match status" value="1"/>
</dbReference>
<dbReference type="Gene3D" id="1.10.10.10">
    <property type="entry name" value="Winged helix-like DNA-binding domain superfamily/Winged helix DNA-binding domain"/>
    <property type="match status" value="1"/>
</dbReference>
<gene>
    <name evidence="3" type="ORF">GCM10010468_29300</name>
</gene>
<dbReference type="InterPro" id="IPR023393">
    <property type="entry name" value="START-like_dom_sf"/>
</dbReference>
<comment type="similarity">
    <text evidence="1">Belongs to the AHA1 family.</text>
</comment>
<dbReference type="SMART" id="SM00418">
    <property type="entry name" value="HTH_ARSR"/>
    <property type="match status" value="1"/>
</dbReference>
<dbReference type="InterPro" id="IPR001845">
    <property type="entry name" value="HTH_ArsR_DNA-bd_dom"/>
</dbReference>
<evidence type="ECO:0000313" key="3">
    <source>
        <dbReference type="EMBL" id="GAA3210973.1"/>
    </source>
</evidence>
<evidence type="ECO:0000313" key="4">
    <source>
        <dbReference type="Proteomes" id="UP001501237"/>
    </source>
</evidence>
<dbReference type="PROSITE" id="PS50987">
    <property type="entry name" value="HTH_ARSR_2"/>
    <property type="match status" value="1"/>
</dbReference>
<dbReference type="RefSeq" id="WP_344827951.1">
    <property type="nucleotide sequence ID" value="NZ_BAAAUV010000006.1"/>
</dbReference>
<dbReference type="InterPro" id="IPR036390">
    <property type="entry name" value="WH_DNA-bd_sf"/>
</dbReference>
<keyword evidence="4" id="KW-1185">Reference proteome</keyword>
<dbReference type="Pfam" id="PF12840">
    <property type="entry name" value="HTH_20"/>
    <property type="match status" value="1"/>
</dbReference>
<dbReference type="Gene3D" id="3.30.530.20">
    <property type="match status" value="1"/>
</dbReference>
<dbReference type="PANTHER" id="PTHR38600">
    <property type="entry name" value="TRANSCRIPTIONAL REGULATORY PROTEIN"/>
    <property type="match status" value="1"/>
</dbReference>
<proteinExistence type="inferred from homology"/>
<dbReference type="Pfam" id="PF08327">
    <property type="entry name" value="AHSA1"/>
    <property type="match status" value="1"/>
</dbReference>
<name>A0ABP6QE42_9ACTN</name>
<comment type="caution">
    <text evidence="3">The sequence shown here is derived from an EMBL/GenBank/DDBJ whole genome shotgun (WGS) entry which is preliminary data.</text>
</comment>
<accession>A0ABP6QE42</accession>
<protein>
    <submittedName>
        <fullName evidence="3">Metalloregulator ArsR/SmtB family transcription factor</fullName>
    </submittedName>
</protein>
<dbReference type="PRINTS" id="PR00778">
    <property type="entry name" value="HTHARSR"/>
</dbReference>
<reference evidence="4" key="1">
    <citation type="journal article" date="2019" name="Int. J. Syst. Evol. Microbiol.">
        <title>The Global Catalogue of Microorganisms (GCM) 10K type strain sequencing project: providing services to taxonomists for standard genome sequencing and annotation.</title>
        <authorList>
            <consortium name="The Broad Institute Genomics Platform"/>
            <consortium name="The Broad Institute Genome Sequencing Center for Infectious Disease"/>
            <person name="Wu L."/>
            <person name="Ma J."/>
        </authorList>
    </citation>
    <scope>NUCLEOTIDE SEQUENCE [LARGE SCALE GENOMIC DNA]</scope>
    <source>
        <strain evidence="4">JCM 9377</strain>
    </source>
</reference>
<dbReference type="EMBL" id="BAAAUV010000006">
    <property type="protein sequence ID" value="GAA3210973.1"/>
    <property type="molecule type" value="Genomic_DNA"/>
</dbReference>
<dbReference type="PANTHER" id="PTHR38600:SF1">
    <property type="entry name" value="TRANSCRIPTIONAL REGULATORY PROTEIN"/>
    <property type="match status" value="1"/>
</dbReference>
<sequence length="257" mass="29263">MDLVFKALADPSRRRLLDGLNARDGQTLGELCDGLDMTRQSVSKHLAVLQEANLITTLRRGREKLHFLNAAPINEIADRWIRRYDRERVQALSTLKQALEEPSMSKPEFVYTTYITTTAERLWRALTEPAFTQDYWGHTLESTWAEGAPITWRANGVTIDDGGSRVLEYDPHRRLSYSWHTFTKDWSDSFEIDPDTLAKITAEPRSRVTFALEPDADRVRLTVTHDGFEEGSTLVTMVSGGWPSYLSSLKTLLEKTA</sequence>
<dbReference type="CDD" id="cd08893">
    <property type="entry name" value="SRPBCC_CalC_Aha1-like_GntR-HTH"/>
    <property type="match status" value="1"/>
</dbReference>
<dbReference type="SUPFAM" id="SSF46785">
    <property type="entry name" value="Winged helix' DNA-binding domain"/>
    <property type="match status" value="1"/>
</dbReference>
<organism evidence="3 4">
    <name type="scientific">Actinocorallia longicatena</name>
    <dbReference type="NCBI Taxonomy" id="111803"/>
    <lineage>
        <taxon>Bacteria</taxon>
        <taxon>Bacillati</taxon>
        <taxon>Actinomycetota</taxon>
        <taxon>Actinomycetes</taxon>
        <taxon>Streptosporangiales</taxon>
        <taxon>Thermomonosporaceae</taxon>
        <taxon>Actinocorallia</taxon>
    </lineage>
</organism>
<dbReference type="Proteomes" id="UP001501237">
    <property type="component" value="Unassembled WGS sequence"/>
</dbReference>
<feature type="domain" description="HTH arsR-type" evidence="2">
    <location>
        <begin position="1"/>
        <end position="88"/>
    </location>
</feature>
<dbReference type="InterPro" id="IPR036388">
    <property type="entry name" value="WH-like_DNA-bd_sf"/>
</dbReference>